<comment type="similarity">
    <text evidence="1">Belongs to the LysR transcriptional regulatory family.</text>
</comment>
<dbReference type="SUPFAM" id="SSF46785">
    <property type="entry name" value="Winged helix' DNA-binding domain"/>
    <property type="match status" value="1"/>
</dbReference>
<keyword evidence="4" id="KW-0804">Transcription</keyword>
<evidence type="ECO:0000313" key="6">
    <source>
        <dbReference type="EMBL" id="TCU99073.1"/>
    </source>
</evidence>
<dbReference type="GO" id="GO:0003700">
    <property type="term" value="F:DNA-binding transcription factor activity"/>
    <property type="evidence" value="ECO:0007669"/>
    <property type="project" value="InterPro"/>
</dbReference>
<sequence>MKRVRGKGRVNRLPKHVTLKHLHAFVAVAQEGSFTLAGERMHQTQSSITSLVQQLEQALGCQLFERTSRRVLLTHVGKEFLPRANQILKSFESAVNDVIRYGNLERGQVTVAAAPSAITELLAAAVLEFSQIYPGVRVCLRDENSRKIQEQVSRQEADFGLTGRWMEAPDLYFRPCMTDEFGVLYPDTSQWCEQFGERVSWSQLMGHKQIGLIGDTGILSVLRSHIELPSEVTAPFYEASSTTSQAALVQSGMGLAVLPALAAARLLGRGLRFSLLEAPVINRTLSFITHAHYGLSPMAAALMDIVLTHIGKAALPDGCTRLPG</sequence>
<comment type="caution">
    <text evidence="6">The sequence shown here is derived from an EMBL/GenBank/DDBJ whole genome shotgun (WGS) entry which is preliminary data.</text>
</comment>
<feature type="domain" description="HTH lysR-type" evidence="5">
    <location>
        <begin position="17"/>
        <end position="74"/>
    </location>
</feature>
<dbReference type="PANTHER" id="PTHR30419">
    <property type="entry name" value="HTH-TYPE TRANSCRIPTIONAL REGULATOR YBHD"/>
    <property type="match status" value="1"/>
</dbReference>
<dbReference type="InterPro" id="IPR005119">
    <property type="entry name" value="LysR_subst-bd"/>
</dbReference>
<dbReference type="PRINTS" id="PR00039">
    <property type="entry name" value="HTHLYSR"/>
</dbReference>
<name>A0A4R3V6M7_9BURK</name>
<dbReference type="Pfam" id="PF03466">
    <property type="entry name" value="LysR_substrate"/>
    <property type="match status" value="1"/>
</dbReference>
<keyword evidence="3 6" id="KW-0238">DNA-binding</keyword>
<evidence type="ECO:0000256" key="1">
    <source>
        <dbReference type="ARBA" id="ARBA00009437"/>
    </source>
</evidence>
<evidence type="ECO:0000256" key="4">
    <source>
        <dbReference type="ARBA" id="ARBA00023163"/>
    </source>
</evidence>
<dbReference type="InterPro" id="IPR036390">
    <property type="entry name" value="WH_DNA-bd_sf"/>
</dbReference>
<dbReference type="Proteomes" id="UP000294692">
    <property type="component" value="Unassembled WGS sequence"/>
</dbReference>
<dbReference type="InterPro" id="IPR050950">
    <property type="entry name" value="HTH-type_LysR_regulators"/>
</dbReference>
<keyword evidence="2" id="KW-0805">Transcription regulation</keyword>
<dbReference type="EMBL" id="SMBX01000004">
    <property type="protein sequence ID" value="TCU99073.1"/>
    <property type="molecule type" value="Genomic_DNA"/>
</dbReference>
<dbReference type="FunFam" id="1.10.10.10:FF:000001">
    <property type="entry name" value="LysR family transcriptional regulator"/>
    <property type="match status" value="1"/>
</dbReference>
<reference evidence="6 7" key="1">
    <citation type="submission" date="2019-03" db="EMBL/GenBank/DDBJ databases">
        <title>Genomic Encyclopedia of Type Strains, Phase IV (KMG-IV): sequencing the most valuable type-strain genomes for metagenomic binning, comparative biology and taxonomic classification.</title>
        <authorList>
            <person name="Goeker M."/>
        </authorList>
    </citation>
    <scope>NUCLEOTIDE SEQUENCE [LARGE SCALE GENOMIC DNA]</scope>
    <source>
        <strain evidence="6 7">DSM 100048</strain>
    </source>
</reference>
<organism evidence="6 7">
    <name type="scientific">Paracandidimonas soli</name>
    <dbReference type="NCBI Taxonomy" id="1917182"/>
    <lineage>
        <taxon>Bacteria</taxon>
        <taxon>Pseudomonadati</taxon>
        <taxon>Pseudomonadota</taxon>
        <taxon>Betaproteobacteria</taxon>
        <taxon>Burkholderiales</taxon>
        <taxon>Alcaligenaceae</taxon>
        <taxon>Paracandidimonas</taxon>
    </lineage>
</organism>
<gene>
    <name evidence="6" type="ORF">EV686_104172</name>
</gene>
<dbReference type="Gene3D" id="1.10.10.10">
    <property type="entry name" value="Winged helix-like DNA-binding domain superfamily/Winged helix DNA-binding domain"/>
    <property type="match status" value="1"/>
</dbReference>
<keyword evidence="7" id="KW-1185">Reference proteome</keyword>
<dbReference type="InterPro" id="IPR000847">
    <property type="entry name" value="LysR_HTH_N"/>
</dbReference>
<dbReference type="Gene3D" id="3.40.190.290">
    <property type="match status" value="1"/>
</dbReference>
<evidence type="ECO:0000313" key="7">
    <source>
        <dbReference type="Proteomes" id="UP000294692"/>
    </source>
</evidence>
<dbReference type="SUPFAM" id="SSF53850">
    <property type="entry name" value="Periplasmic binding protein-like II"/>
    <property type="match status" value="1"/>
</dbReference>
<dbReference type="AlphaFoldDB" id="A0A4R3V6M7"/>
<proteinExistence type="inferred from homology"/>
<evidence type="ECO:0000256" key="2">
    <source>
        <dbReference type="ARBA" id="ARBA00023015"/>
    </source>
</evidence>
<accession>A0A4R3V6M7</accession>
<dbReference type="Pfam" id="PF00126">
    <property type="entry name" value="HTH_1"/>
    <property type="match status" value="1"/>
</dbReference>
<dbReference type="PROSITE" id="PS50931">
    <property type="entry name" value="HTH_LYSR"/>
    <property type="match status" value="1"/>
</dbReference>
<dbReference type="GO" id="GO:0003677">
    <property type="term" value="F:DNA binding"/>
    <property type="evidence" value="ECO:0007669"/>
    <property type="project" value="UniProtKB-KW"/>
</dbReference>
<evidence type="ECO:0000256" key="3">
    <source>
        <dbReference type="ARBA" id="ARBA00023125"/>
    </source>
</evidence>
<dbReference type="GO" id="GO:0005829">
    <property type="term" value="C:cytosol"/>
    <property type="evidence" value="ECO:0007669"/>
    <property type="project" value="TreeGrafter"/>
</dbReference>
<dbReference type="InterPro" id="IPR036388">
    <property type="entry name" value="WH-like_DNA-bd_sf"/>
</dbReference>
<evidence type="ECO:0000259" key="5">
    <source>
        <dbReference type="PROSITE" id="PS50931"/>
    </source>
</evidence>
<dbReference type="PANTHER" id="PTHR30419:SF30">
    <property type="entry name" value="LYSR FAMILY TRANSCRIPTIONAL REGULATOR"/>
    <property type="match status" value="1"/>
</dbReference>
<protein>
    <submittedName>
        <fullName evidence="6">DNA-binding transcriptional LysR family regulator</fullName>
    </submittedName>
</protein>